<organism evidence="1 2">
    <name type="scientific">Fusarium tricinctum</name>
    <dbReference type="NCBI Taxonomy" id="61284"/>
    <lineage>
        <taxon>Eukaryota</taxon>
        <taxon>Fungi</taxon>
        <taxon>Dikarya</taxon>
        <taxon>Ascomycota</taxon>
        <taxon>Pezizomycotina</taxon>
        <taxon>Sordariomycetes</taxon>
        <taxon>Hypocreomycetidae</taxon>
        <taxon>Hypocreales</taxon>
        <taxon>Nectriaceae</taxon>
        <taxon>Fusarium</taxon>
        <taxon>Fusarium tricinctum species complex</taxon>
    </lineage>
</organism>
<gene>
    <name evidence="1" type="ORF">BKA59DRAFT_548154</name>
</gene>
<keyword evidence="2" id="KW-1185">Reference proteome</keyword>
<dbReference type="Proteomes" id="UP000813427">
    <property type="component" value="Unassembled WGS sequence"/>
</dbReference>
<accession>A0A8K0WAB3</accession>
<dbReference type="AlphaFoldDB" id="A0A8K0WAB3"/>
<dbReference type="OrthoDB" id="3565018at2759"/>
<comment type="caution">
    <text evidence="1">The sequence shown here is derived from an EMBL/GenBank/DDBJ whole genome shotgun (WGS) entry which is preliminary data.</text>
</comment>
<dbReference type="PANTHER" id="PTHR35186">
    <property type="entry name" value="ANK_REP_REGION DOMAIN-CONTAINING PROTEIN"/>
    <property type="match status" value="1"/>
</dbReference>
<reference evidence="1" key="1">
    <citation type="journal article" date="2021" name="Nat. Commun.">
        <title>Genetic determinants of endophytism in the Arabidopsis root mycobiome.</title>
        <authorList>
            <person name="Mesny F."/>
            <person name="Miyauchi S."/>
            <person name="Thiergart T."/>
            <person name="Pickel B."/>
            <person name="Atanasova L."/>
            <person name="Karlsson M."/>
            <person name="Huettel B."/>
            <person name="Barry K.W."/>
            <person name="Haridas S."/>
            <person name="Chen C."/>
            <person name="Bauer D."/>
            <person name="Andreopoulos W."/>
            <person name="Pangilinan J."/>
            <person name="LaButti K."/>
            <person name="Riley R."/>
            <person name="Lipzen A."/>
            <person name="Clum A."/>
            <person name="Drula E."/>
            <person name="Henrissat B."/>
            <person name="Kohler A."/>
            <person name="Grigoriev I.V."/>
            <person name="Martin F.M."/>
            <person name="Hacquard S."/>
        </authorList>
    </citation>
    <scope>NUCLEOTIDE SEQUENCE</scope>
    <source>
        <strain evidence="1">MPI-SDFR-AT-0068</strain>
    </source>
</reference>
<name>A0A8K0WAB3_9HYPO</name>
<proteinExistence type="predicted"/>
<dbReference type="PANTHER" id="PTHR35186:SF4">
    <property type="entry name" value="PRION-INHIBITION AND PROPAGATION HELO DOMAIN-CONTAINING PROTEIN"/>
    <property type="match status" value="1"/>
</dbReference>
<dbReference type="EMBL" id="JAGPXF010000006">
    <property type="protein sequence ID" value="KAH7239362.1"/>
    <property type="molecule type" value="Genomic_DNA"/>
</dbReference>
<sequence length="444" mass="49643">MSGFEIAGIVLGSIPIAVSALEYYVKSLGILQSFRSYKRLLKSLILALKTEHINLQNICEKLLVGIAPQTCIEKMIREPFGKLWSEQGINDKLRLRLWTSLSIFNERIQDIKLAIDEVMEKLNVDPSVGPSYIERMPLKSQLKRVIFIVQKSNHEEALTKIRDGVSALQTLATLNVELEPERKSRSLGRLNKLVSRMLTGIYQALRSTMTCQCPSLHDIGLKITPPSLTLTPTDEDQDIIEKLQFWLAVSHMKLSSGVSTRQWNEILLKPNQDLSQTKVPGFTKIATPTKKSVGFLIPSSSTPGGGQSTQTITTTQSGIANLHLSTVAEMTSLKSTQNIGNLCQIMQSIGKKKGGELCGHIKDFRVQNDLKYDLYAHDCLGSSDDWSLVSLKQLSQNRTLLYVDKLRLARTIACSAFQMQGTPWISNIPTTEDIYRSKRWHASV</sequence>
<protein>
    <submittedName>
        <fullName evidence="1">Uncharacterized protein</fullName>
    </submittedName>
</protein>
<evidence type="ECO:0000313" key="2">
    <source>
        <dbReference type="Proteomes" id="UP000813427"/>
    </source>
</evidence>
<evidence type="ECO:0000313" key="1">
    <source>
        <dbReference type="EMBL" id="KAH7239362.1"/>
    </source>
</evidence>